<dbReference type="AlphaFoldDB" id="A0A7Y9LDK7"/>
<reference evidence="6 7" key="1">
    <citation type="submission" date="2020-07" db="EMBL/GenBank/DDBJ databases">
        <title>Sequencing the genomes of 1000 actinobacteria strains.</title>
        <authorList>
            <person name="Klenk H.-P."/>
        </authorList>
    </citation>
    <scope>NUCLEOTIDE SEQUENCE [LARGE SCALE GENOMIC DNA]</scope>
    <source>
        <strain evidence="6 7">DSM 22083</strain>
    </source>
</reference>
<dbReference type="EMBL" id="JACCBU010000001">
    <property type="protein sequence ID" value="NYE72973.1"/>
    <property type="molecule type" value="Genomic_DNA"/>
</dbReference>
<gene>
    <name evidence="6" type="ORF">BKA15_004302</name>
</gene>
<organism evidence="6 7">
    <name type="scientific">Microlunatus parietis</name>
    <dbReference type="NCBI Taxonomy" id="682979"/>
    <lineage>
        <taxon>Bacteria</taxon>
        <taxon>Bacillati</taxon>
        <taxon>Actinomycetota</taxon>
        <taxon>Actinomycetes</taxon>
        <taxon>Propionibacteriales</taxon>
        <taxon>Propionibacteriaceae</taxon>
        <taxon>Microlunatus</taxon>
    </lineage>
</organism>
<keyword evidence="2 5" id="KW-0812">Transmembrane</keyword>
<proteinExistence type="predicted"/>
<feature type="transmembrane region" description="Helical" evidence="5">
    <location>
        <begin position="34"/>
        <end position="52"/>
    </location>
</feature>
<feature type="transmembrane region" description="Helical" evidence="5">
    <location>
        <begin position="72"/>
        <end position="95"/>
    </location>
</feature>
<comment type="caution">
    <text evidence="6">The sequence shown here is derived from an EMBL/GenBank/DDBJ whole genome shotgun (WGS) entry which is preliminary data.</text>
</comment>
<comment type="subcellular location">
    <subcellularLocation>
        <location evidence="1">Membrane</location>
        <topology evidence="1">Multi-pass membrane protein</topology>
    </subcellularLocation>
</comment>
<evidence type="ECO:0000256" key="3">
    <source>
        <dbReference type="ARBA" id="ARBA00022989"/>
    </source>
</evidence>
<keyword evidence="3 5" id="KW-1133">Transmembrane helix</keyword>
<protein>
    <submittedName>
        <fullName evidence="6">Putative membrane protein YphA (DoxX/SURF4 family)</fullName>
    </submittedName>
</protein>
<sequence>MSTQTAPRPLPQPNTVRNPIEVVAGLLSRHSVSILQRTFGIVFLAFGVLKFFPGASPAEELAGMTIEKLSFGILSGYPAVLFVAVAECIVGLTMLTGLFYRFGVVVLGMSLAGIVSPLILFTDRLFPGGLPTLEGQYVFKDLILVGGALVLAAQALGAKLRAGKEA</sequence>
<name>A0A7Y9LDK7_9ACTN</name>
<dbReference type="Proteomes" id="UP000569914">
    <property type="component" value="Unassembled WGS sequence"/>
</dbReference>
<keyword evidence="4 5" id="KW-0472">Membrane</keyword>
<evidence type="ECO:0000256" key="5">
    <source>
        <dbReference type="SAM" id="Phobius"/>
    </source>
</evidence>
<evidence type="ECO:0000313" key="7">
    <source>
        <dbReference type="Proteomes" id="UP000569914"/>
    </source>
</evidence>
<evidence type="ECO:0000256" key="1">
    <source>
        <dbReference type="ARBA" id="ARBA00004141"/>
    </source>
</evidence>
<evidence type="ECO:0000256" key="4">
    <source>
        <dbReference type="ARBA" id="ARBA00023136"/>
    </source>
</evidence>
<accession>A0A7Y9LDK7</accession>
<dbReference type="Pfam" id="PF07681">
    <property type="entry name" value="DoxX"/>
    <property type="match status" value="1"/>
</dbReference>
<dbReference type="RefSeq" id="WP_179754139.1">
    <property type="nucleotide sequence ID" value="NZ_JACCBU010000001.1"/>
</dbReference>
<dbReference type="GO" id="GO:0016020">
    <property type="term" value="C:membrane"/>
    <property type="evidence" value="ECO:0007669"/>
    <property type="project" value="UniProtKB-SubCell"/>
</dbReference>
<evidence type="ECO:0000256" key="2">
    <source>
        <dbReference type="ARBA" id="ARBA00022692"/>
    </source>
</evidence>
<dbReference type="InterPro" id="IPR032808">
    <property type="entry name" value="DoxX"/>
</dbReference>
<feature type="transmembrane region" description="Helical" evidence="5">
    <location>
        <begin position="102"/>
        <end position="122"/>
    </location>
</feature>
<keyword evidence="7" id="KW-1185">Reference proteome</keyword>
<evidence type="ECO:0000313" key="6">
    <source>
        <dbReference type="EMBL" id="NYE72973.1"/>
    </source>
</evidence>
<feature type="transmembrane region" description="Helical" evidence="5">
    <location>
        <begin position="142"/>
        <end position="160"/>
    </location>
</feature>